<dbReference type="Gene3D" id="3.40.50.10140">
    <property type="entry name" value="Toll/interleukin-1 receptor homology (TIR) domain"/>
    <property type="match status" value="1"/>
</dbReference>
<accession>A0A451A2A8</accession>
<dbReference type="AlphaFoldDB" id="A0A451A2A8"/>
<reference evidence="3" key="1">
    <citation type="submission" date="2019-02" db="EMBL/GenBank/DDBJ databases">
        <authorList>
            <person name="Gruber-Vodicka R. H."/>
            <person name="Seah K. B. B."/>
        </authorList>
    </citation>
    <scope>NUCLEOTIDE SEQUENCE</scope>
    <source>
        <strain evidence="3">BECK_BY2</strain>
        <strain evidence="2">BECK_BY3</strain>
    </source>
</reference>
<protein>
    <submittedName>
        <fullName evidence="3">TIR domain-containing protein</fullName>
    </submittedName>
</protein>
<dbReference type="SUPFAM" id="SSF52200">
    <property type="entry name" value="Toll/Interleukin receptor TIR domain"/>
    <property type="match status" value="1"/>
</dbReference>
<dbReference type="EMBL" id="CAADFV010000057">
    <property type="protein sequence ID" value="VFK60154.1"/>
    <property type="molecule type" value="Genomic_DNA"/>
</dbReference>
<evidence type="ECO:0000313" key="3">
    <source>
        <dbReference type="EMBL" id="VFK60154.1"/>
    </source>
</evidence>
<proteinExistence type="predicted"/>
<evidence type="ECO:0000256" key="1">
    <source>
        <dbReference type="SAM" id="MobiDB-lite"/>
    </source>
</evidence>
<feature type="region of interest" description="Disordered" evidence="1">
    <location>
        <begin position="343"/>
        <end position="366"/>
    </location>
</feature>
<dbReference type="EMBL" id="CAADFY010000059">
    <property type="protein sequence ID" value="VFK54857.1"/>
    <property type="molecule type" value="Genomic_DNA"/>
</dbReference>
<organism evidence="3">
    <name type="scientific">Candidatus Kentrum sp. TUN</name>
    <dbReference type="NCBI Taxonomy" id="2126343"/>
    <lineage>
        <taxon>Bacteria</taxon>
        <taxon>Pseudomonadati</taxon>
        <taxon>Pseudomonadota</taxon>
        <taxon>Gammaproteobacteria</taxon>
        <taxon>Candidatus Kentrum</taxon>
    </lineage>
</organism>
<sequence length="366" mass="42387">MKVFLSWSGDQSHKVAMVFRDWFPSVIQSLNPYVSSEDIDKGARWSTDIAKELEDSTFGILCVTRDNLNAPWLIFEAGALSKTMDKSLVSPFLFDIKRSEVDGPILQFQSTIFEKEDIKKLLKSLNKACSDEKLSEDMLEKAFDVWYPSLEKELNKIQPTTDVEKEEKNEVIDSSSNILEEILEISRLNQKLLRSSGEMHEQEIEHMRHTFRKLNNTLELQSDKYIRRKPNRQHLMFIEELLHMLPRFEKNYIGLQILFSFFRNDYPWLYDSGLELVHVLRSDITDKGKSEVVNTFMELVEFTFEHNALRAIVATIKDWGRIKASWKPSLKGILLSRKSSQITGNDSSQATVHKSPSLLPTTFGRS</sequence>
<dbReference type="InterPro" id="IPR035897">
    <property type="entry name" value="Toll_tir_struct_dom_sf"/>
</dbReference>
<gene>
    <name evidence="3" type="ORF">BECKTUN1418E_GA0071001_10572</name>
    <name evidence="2" type="ORF">BECKTUN1418F_GA0071002_10592</name>
</gene>
<evidence type="ECO:0000313" key="2">
    <source>
        <dbReference type="EMBL" id="VFK54857.1"/>
    </source>
</evidence>
<name>A0A451A2A8_9GAMM</name>